<dbReference type="EMBL" id="LJZQ01000011">
    <property type="protein sequence ID" value="KPQ28784.1"/>
    <property type="molecule type" value="Genomic_DNA"/>
</dbReference>
<protein>
    <submittedName>
        <fullName evidence="3">Putative transcriptional regulator</fullName>
    </submittedName>
</protein>
<organism evidence="3 4">
    <name type="scientific">Marinobacter excellens HL-55</name>
    <dbReference type="NCBI Taxonomy" id="1305731"/>
    <lineage>
        <taxon>Bacteria</taxon>
        <taxon>Pseudomonadati</taxon>
        <taxon>Pseudomonadota</taxon>
        <taxon>Gammaproteobacteria</taxon>
        <taxon>Pseudomonadales</taxon>
        <taxon>Marinobacteraceae</taxon>
        <taxon>Marinobacter</taxon>
    </lineage>
</organism>
<dbReference type="PATRIC" id="fig|1305731.5.peg.96"/>
<dbReference type="Pfam" id="PF13280">
    <property type="entry name" value="WYL"/>
    <property type="match status" value="1"/>
</dbReference>
<evidence type="ECO:0000313" key="3">
    <source>
        <dbReference type="EMBL" id="KPQ28784.1"/>
    </source>
</evidence>
<name>A0A0P7YG86_9GAMM</name>
<dbReference type="Proteomes" id="UP000050416">
    <property type="component" value="Unassembled WGS sequence"/>
</dbReference>
<dbReference type="STRING" id="1305731.GCA_000934705_02123"/>
<feature type="domain" description="WCX" evidence="2">
    <location>
        <begin position="242"/>
        <end position="315"/>
    </location>
</feature>
<dbReference type="Gene3D" id="1.10.10.10">
    <property type="entry name" value="Winged helix-like DNA-binding domain superfamily/Winged helix DNA-binding domain"/>
    <property type="match status" value="1"/>
</dbReference>
<dbReference type="AlphaFoldDB" id="A0A0P7YG86"/>
<reference evidence="3 4" key="1">
    <citation type="submission" date="2015-09" db="EMBL/GenBank/DDBJ databases">
        <title>Identification and resolution of microdiversity through metagenomic sequencing of parallel consortia.</title>
        <authorList>
            <person name="Nelson W.C."/>
            <person name="Romine M.F."/>
            <person name="Lindemann S.R."/>
        </authorList>
    </citation>
    <scope>NUCLEOTIDE SEQUENCE [LARGE SCALE GENOMIC DNA]</scope>
    <source>
        <strain evidence="3">HL-55</strain>
    </source>
</reference>
<sequence length="320" mass="36661">MSRFYRIYKIHGLLRNARQPVPMRVFVEELESSRNTITRDFEYLRDSLGAPIEYCRNANGHRYAPGAPVFELPGFWMNPAELYALLACEQLLENVQPGLITNRLAPLRSKIRYLLGESGHDAEAISERIRIQPIQARTTAHHTFDPSAEATLSGKCLTFGYQARSGGAAKERLVHPQRLLHYRSNWYLLAWCDQAEDLRLFSLDRMTHTEVSKRTSKPCPAAQLDAFANSGFGIFGGQSTSTAHLRFSEHAAQWVAEEQWHIDQQGQWQADGYHLRVPYSDERELVMEVLRFGPDVEVLGPESLRAEVAERIRKMNSIYW</sequence>
<evidence type="ECO:0000259" key="2">
    <source>
        <dbReference type="Pfam" id="PF25583"/>
    </source>
</evidence>
<feature type="domain" description="WYL" evidence="1">
    <location>
        <begin position="144"/>
        <end position="211"/>
    </location>
</feature>
<dbReference type="InterPro" id="IPR036388">
    <property type="entry name" value="WH-like_DNA-bd_sf"/>
</dbReference>
<dbReference type="PANTHER" id="PTHR34580">
    <property type="match status" value="1"/>
</dbReference>
<dbReference type="InterPro" id="IPR051534">
    <property type="entry name" value="CBASS_pafABC_assoc_protein"/>
</dbReference>
<dbReference type="PROSITE" id="PS52050">
    <property type="entry name" value="WYL"/>
    <property type="match status" value="1"/>
</dbReference>
<dbReference type="PANTHER" id="PTHR34580:SF3">
    <property type="entry name" value="PROTEIN PAFB"/>
    <property type="match status" value="1"/>
</dbReference>
<dbReference type="Pfam" id="PF25583">
    <property type="entry name" value="WCX"/>
    <property type="match status" value="1"/>
</dbReference>
<evidence type="ECO:0000313" key="4">
    <source>
        <dbReference type="Proteomes" id="UP000050416"/>
    </source>
</evidence>
<proteinExistence type="predicted"/>
<dbReference type="InterPro" id="IPR057727">
    <property type="entry name" value="WCX_dom"/>
</dbReference>
<dbReference type="OrthoDB" id="9807255at2"/>
<dbReference type="InterPro" id="IPR026881">
    <property type="entry name" value="WYL_dom"/>
</dbReference>
<accession>A0A0P7YG86</accession>
<gene>
    <name evidence="3" type="ORF">HLUCCX14_08785</name>
</gene>
<evidence type="ECO:0000259" key="1">
    <source>
        <dbReference type="Pfam" id="PF13280"/>
    </source>
</evidence>
<comment type="caution">
    <text evidence="3">The sequence shown here is derived from an EMBL/GenBank/DDBJ whole genome shotgun (WGS) entry which is preliminary data.</text>
</comment>